<dbReference type="PROSITE" id="PS51329">
    <property type="entry name" value="C_CAP_COFACTOR_C"/>
    <property type="match status" value="1"/>
</dbReference>
<organism evidence="7 8">
    <name type="scientific">Suillus luteus UH-Slu-Lm8-n1</name>
    <dbReference type="NCBI Taxonomy" id="930992"/>
    <lineage>
        <taxon>Eukaryota</taxon>
        <taxon>Fungi</taxon>
        <taxon>Dikarya</taxon>
        <taxon>Basidiomycota</taxon>
        <taxon>Agaricomycotina</taxon>
        <taxon>Agaricomycetes</taxon>
        <taxon>Agaricomycetidae</taxon>
        <taxon>Boletales</taxon>
        <taxon>Suillineae</taxon>
        <taxon>Suillaceae</taxon>
        <taxon>Suillus</taxon>
    </lineage>
</organism>
<dbReference type="Proteomes" id="UP000054485">
    <property type="component" value="Unassembled WGS sequence"/>
</dbReference>
<dbReference type="InterPro" id="IPR012945">
    <property type="entry name" value="Tubulin-bd_cofactor_C_dom"/>
</dbReference>
<dbReference type="InterPro" id="IPR016098">
    <property type="entry name" value="CAP/MinC_C"/>
</dbReference>
<keyword evidence="4" id="KW-0007">Acetylation</keyword>
<dbReference type="GO" id="GO:0007021">
    <property type="term" value="P:tubulin complex assembly"/>
    <property type="evidence" value="ECO:0007669"/>
    <property type="project" value="TreeGrafter"/>
</dbReference>
<dbReference type="Gene3D" id="2.160.20.70">
    <property type="match status" value="1"/>
</dbReference>
<keyword evidence="8" id="KW-1185">Reference proteome</keyword>
<dbReference type="EMBL" id="KN835164">
    <property type="protein sequence ID" value="KIK46019.1"/>
    <property type="molecule type" value="Genomic_DNA"/>
</dbReference>
<dbReference type="AlphaFoldDB" id="A0A0D0B8A7"/>
<sequence length="336" mass="36627">MISADSAESIWTFAQAFTSSFQASCSELATRLKVANADAVHSIAGEIQALNKRLTEATGRLPSYDQRQNELQLKALEKSLEELRSSTTGKTKFAFKRKVKIPASAETATPPAQVNAPAIPTSIISSASRTISNHSNRYLSRSCLFGPSSSTNHIEASITSISSSILNLLTATNESTLVSANPVSLSALHIRDIQNSILILGTVNGSIMLHNLTNCVVVAECHQFRMHNSTAVDAYLDITSNPIIESCDQVRFGAFPGELKTTTDQQPLIGKNHSELPFSPQDFSHIRATPSPNWRVLEEDELTSCPYAHTWVLVREEEVPVMIHGPASVDYVDEMC</sequence>
<name>A0A0D0B8A7_9AGAM</name>
<reference evidence="7 8" key="1">
    <citation type="submission" date="2014-04" db="EMBL/GenBank/DDBJ databases">
        <authorList>
            <consortium name="DOE Joint Genome Institute"/>
            <person name="Kuo A."/>
            <person name="Ruytinx J."/>
            <person name="Rineau F."/>
            <person name="Colpaert J."/>
            <person name="Kohler A."/>
            <person name="Nagy L.G."/>
            <person name="Floudas D."/>
            <person name="Copeland A."/>
            <person name="Barry K.W."/>
            <person name="Cichocki N."/>
            <person name="Veneault-Fourrey C."/>
            <person name="LaButti K."/>
            <person name="Lindquist E.A."/>
            <person name="Lipzen A."/>
            <person name="Lundell T."/>
            <person name="Morin E."/>
            <person name="Murat C."/>
            <person name="Sun H."/>
            <person name="Tunlid A."/>
            <person name="Henrissat B."/>
            <person name="Grigoriev I.V."/>
            <person name="Hibbett D.S."/>
            <person name="Martin F."/>
            <person name="Nordberg H.P."/>
            <person name="Cantor M.N."/>
            <person name="Hua S.X."/>
        </authorList>
    </citation>
    <scope>NUCLEOTIDE SEQUENCE [LARGE SCALE GENOMIC DNA]</scope>
    <source>
        <strain evidence="7 8">UH-Slu-Lm8-n1</strain>
    </source>
</reference>
<dbReference type="GO" id="GO:0005737">
    <property type="term" value="C:cytoplasm"/>
    <property type="evidence" value="ECO:0007669"/>
    <property type="project" value="UniProtKB-SubCell"/>
</dbReference>
<reference evidence="8" key="2">
    <citation type="submission" date="2015-01" db="EMBL/GenBank/DDBJ databases">
        <title>Evolutionary Origins and Diversification of the Mycorrhizal Mutualists.</title>
        <authorList>
            <consortium name="DOE Joint Genome Institute"/>
            <consortium name="Mycorrhizal Genomics Consortium"/>
            <person name="Kohler A."/>
            <person name="Kuo A."/>
            <person name="Nagy L.G."/>
            <person name="Floudas D."/>
            <person name="Copeland A."/>
            <person name="Barry K.W."/>
            <person name="Cichocki N."/>
            <person name="Veneault-Fourrey C."/>
            <person name="LaButti K."/>
            <person name="Lindquist E.A."/>
            <person name="Lipzen A."/>
            <person name="Lundell T."/>
            <person name="Morin E."/>
            <person name="Murat C."/>
            <person name="Riley R."/>
            <person name="Ohm R."/>
            <person name="Sun H."/>
            <person name="Tunlid A."/>
            <person name="Henrissat B."/>
            <person name="Grigoriev I.V."/>
            <person name="Hibbett D.S."/>
            <person name="Martin F."/>
        </authorList>
    </citation>
    <scope>NUCLEOTIDE SEQUENCE [LARGE SCALE GENOMIC DNA]</scope>
    <source>
        <strain evidence="8">UH-Slu-Lm8-n1</strain>
    </source>
</reference>
<dbReference type="InterPro" id="IPR038397">
    <property type="entry name" value="TBCC_N_sf"/>
</dbReference>
<evidence type="ECO:0000313" key="7">
    <source>
        <dbReference type="EMBL" id="KIK46019.1"/>
    </source>
</evidence>
<dbReference type="InterPro" id="IPR031925">
    <property type="entry name" value="TBCC_N"/>
</dbReference>
<dbReference type="GO" id="GO:0015631">
    <property type="term" value="F:tubulin binding"/>
    <property type="evidence" value="ECO:0007669"/>
    <property type="project" value="InterPro"/>
</dbReference>
<evidence type="ECO:0000256" key="3">
    <source>
        <dbReference type="ARBA" id="ARBA00022490"/>
    </source>
</evidence>
<dbReference type="GO" id="GO:0007023">
    <property type="term" value="P:post-chaperonin tubulin folding pathway"/>
    <property type="evidence" value="ECO:0007669"/>
    <property type="project" value="InterPro"/>
</dbReference>
<comment type="similarity">
    <text evidence="2">Belongs to the TBCC family.</text>
</comment>
<evidence type="ECO:0000256" key="1">
    <source>
        <dbReference type="ARBA" id="ARBA00004496"/>
    </source>
</evidence>
<dbReference type="Gene3D" id="1.20.58.1250">
    <property type="entry name" value="Tubulin Binding Cofactor C, N-terminal domain"/>
    <property type="match status" value="1"/>
</dbReference>
<dbReference type="InParanoid" id="A0A0D0B8A7"/>
<evidence type="ECO:0000256" key="4">
    <source>
        <dbReference type="ARBA" id="ARBA00022990"/>
    </source>
</evidence>
<dbReference type="InterPro" id="IPR017901">
    <property type="entry name" value="C-CAP_CF_C-like"/>
</dbReference>
<dbReference type="FunCoup" id="A0A0D0B8A7">
    <property type="interactions" value="310"/>
</dbReference>
<dbReference type="HOGENOM" id="CLU_032612_0_0_1"/>
<keyword evidence="3" id="KW-0963">Cytoplasm</keyword>
<dbReference type="STRING" id="930992.A0A0D0B8A7"/>
<dbReference type="PANTHER" id="PTHR15139">
    <property type="entry name" value="TUBULIN FOLDING COFACTOR C"/>
    <property type="match status" value="1"/>
</dbReference>
<proteinExistence type="inferred from homology"/>
<accession>A0A0D0B8A7</accession>
<comment type="subunit">
    <text evidence="5">Supercomplex made of cofactors A to E. Cofactors A and D function by capturing and stabilizing tubulin in a quasi-native conformation. Cofactor E binds to the cofactor D-tubulin complex; interaction with cofactor C then causes the release of tubulin polypeptides that are committed to the native state.</text>
</comment>
<evidence type="ECO:0000313" key="8">
    <source>
        <dbReference type="Proteomes" id="UP000054485"/>
    </source>
</evidence>
<dbReference type="Pfam" id="PF07986">
    <property type="entry name" value="TBCC"/>
    <property type="match status" value="1"/>
</dbReference>
<dbReference type="Pfam" id="PF16752">
    <property type="entry name" value="TBCC_N"/>
    <property type="match status" value="1"/>
</dbReference>
<evidence type="ECO:0000256" key="5">
    <source>
        <dbReference type="ARBA" id="ARBA00026055"/>
    </source>
</evidence>
<comment type="subcellular location">
    <subcellularLocation>
        <location evidence="1">Cytoplasm</location>
    </subcellularLocation>
</comment>
<gene>
    <name evidence="7" type="ORF">CY34DRAFT_22229</name>
</gene>
<feature type="domain" description="C-CAP/cofactor C-like" evidence="6">
    <location>
        <begin position="111"/>
        <end position="291"/>
    </location>
</feature>
<evidence type="ECO:0000256" key="2">
    <source>
        <dbReference type="ARBA" id="ARBA00008848"/>
    </source>
</evidence>
<evidence type="ECO:0000259" key="6">
    <source>
        <dbReference type="PROSITE" id="PS51329"/>
    </source>
</evidence>
<dbReference type="OrthoDB" id="194775at2759"/>
<dbReference type="InterPro" id="IPR027684">
    <property type="entry name" value="TBCC"/>
</dbReference>
<protein>
    <recommendedName>
        <fullName evidence="6">C-CAP/cofactor C-like domain-containing protein</fullName>
    </recommendedName>
</protein>
<dbReference type="PANTHER" id="PTHR15139:SF0">
    <property type="entry name" value="TUBULIN-SPECIFIC CHAPERONE C"/>
    <property type="match status" value="1"/>
</dbReference>